<dbReference type="PaxDb" id="3218-PP1S89_36V6.1"/>
<dbReference type="Gramene" id="Pp3c9_19670V3.2">
    <property type="protein sequence ID" value="Pp3c9_19670V3.2"/>
    <property type="gene ID" value="Pp3c9_19670"/>
</dbReference>
<dbReference type="Proteomes" id="UP000006727">
    <property type="component" value="Chromosome 9"/>
</dbReference>
<dbReference type="EMBL" id="ABEU02000009">
    <property type="protein sequence ID" value="PNR48458.1"/>
    <property type="molecule type" value="Genomic_DNA"/>
</dbReference>
<proteinExistence type="predicted"/>
<dbReference type="AlphaFoldDB" id="A0A2K1K3W0"/>
<feature type="compositionally biased region" description="Basic residues" evidence="1">
    <location>
        <begin position="208"/>
        <end position="217"/>
    </location>
</feature>
<dbReference type="GeneID" id="112286546"/>
<name>A0A2K1K3W0_PHYPA</name>
<dbReference type="EnsemblPlants" id="Pp3c9_19670V3.1">
    <property type="protein sequence ID" value="Pp3c9_19670V3.1"/>
    <property type="gene ID" value="Pp3c9_19670"/>
</dbReference>
<dbReference type="Gramene" id="Pp3c9_19670V3.1">
    <property type="protein sequence ID" value="Pp3c9_19670V3.1"/>
    <property type="gene ID" value="Pp3c9_19670"/>
</dbReference>
<organism evidence="2">
    <name type="scientific">Physcomitrium patens</name>
    <name type="common">Spreading-leaved earth moss</name>
    <name type="synonym">Physcomitrella patens</name>
    <dbReference type="NCBI Taxonomy" id="3218"/>
    <lineage>
        <taxon>Eukaryota</taxon>
        <taxon>Viridiplantae</taxon>
        <taxon>Streptophyta</taxon>
        <taxon>Embryophyta</taxon>
        <taxon>Bryophyta</taxon>
        <taxon>Bryophytina</taxon>
        <taxon>Bryopsida</taxon>
        <taxon>Funariidae</taxon>
        <taxon>Funariales</taxon>
        <taxon>Funariaceae</taxon>
        <taxon>Physcomitrium</taxon>
    </lineage>
</organism>
<feature type="region of interest" description="Disordered" evidence="1">
    <location>
        <begin position="206"/>
        <end position="230"/>
    </location>
</feature>
<reference evidence="2 4" key="2">
    <citation type="journal article" date="2018" name="Plant J.">
        <title>The Physcomitrella patens chromosome-scale assembly reveals moss genome structure and evolution.</title>
        <authorList>
            <person name="Lang D."/>
            <person name="Ullrich K.K."/>
            <person name="Murat F."/>
            <person name="Fuchs J."/>
            <person name="Jenkins J."/>
            <person name="Haas F.B."/>
            <person name="Piednoel M."/>
            <person name="Gundlach H."/>
            <person name="Van Bel M."/>
            <person name="Meyberg R."/>
            <person name="Vives C."/>
            <person name="Morata J."/>
            <person name="Symeonidi A."/>
            <person name="Hiss M."/>
            <person name="Muchero W."/>
            <person name="Kamisugi Y."/>
            <person name="Saleh O."/>
            <person name="Blanc G."/>
            <person name="Decker E.L."/>
            <person name="van Gessel N."/>
            <person name="Grimwood J."/>
            <person name="Hayes R.D."/>
            <person name="Graham S.W."/>
            <person name="Gunter L.E."/>
            <person name="McDaniel S.F."/>
            <person name="Hoernstein S.N.W."/>
            <person name="Larsson A."/>
            <person name="Li F.W."/>
            <person name="Perroud P.F."/>
            <person name="Phillips J."/>
            <person name="Ranjan P."/>
            <person name="Rokshar D.S."/>
            <person name="Rothfels C.J."/>
            <person name="Schneider L."/>
            <person name="Shu S."/>
            <person name="Stevenson D.W."/>
            <person name="Thummler F."/>
            <person name="Tillich M."/>
            <person name="Villarreal Aguilar J.C."/>
            <person name="Widiez T."/>
            <person name="Wong G.K."/>
            <person name="Wymore A."/>
            <person name="Zhang Y."/>
            <person name="Zimmer A.D."/>
            <person name="Quatrano R.S."/>
            <person name="Mayer K.F.X."/>
            <person name="Goodstein D."/>
            <person name="Casacuberta J.M."/>
            <person name="Vandepoele K."/>
            <person name="Reski R."/>
            <person name="Cuming A.C."/>
            <person name="Tuskan G.A."/>
            <person name="Maumus F."/>
            <person name="Salse J."/>
            <person name="Schmutz J."/>
            <person name="Rensing S.A."/>
        </authorList>
    </citation>
    <scope>NUCLEOTIDE SEQUENCE [LARGE SCALE GENOMIC DNA]</scope>
    <source>
        <strain evidence="3 4">cv. Gransden 2004</strain>
    </source>
</reference>
<reference evidence="3" key="3">
    <citation type="submission" date="2020-12" db="UniProtKB">
        <authorList>
            <consortium name="EnsemblPlants"/>
        </authorList>
    </citation>
    <scope>IDENTIFICATION</scope>
</reference>
<evidence type="ECO:0000313" key="3">
    <source>
        <dbReference type="EnsemblPlants" id="Pp3c9_19670V3.1"/>
    </source>
</evidence>
<reference evidence="2 4" key="1">
    <citation type="journal article" date="2008" name="Science">
        <title>The Physcomitrella genome reveals evolutionary insights into the conquest of land by plants.</title>
        <authorList>
            <person name="Rensing S."/>
            <person name="Lang D."/>
            <person name="Zimmer A."/>
            <person name="Terry A."/>
            <person name="Salamov A."/>
            <person name="Shapiro H."/>
            <person name="Nishiyama T."/>
            <person name="Perroud P.-F."/>
            <person name="Lindquist E."/>
            <person name="Kamisugi Y."/>
            <person name="Tanahashi T."/>
            <person name="Sakakibara K."/>
            <person name="Fujita T."/>
            <person name="Oishi K."/>
            <person name="Shin-I T."/>
            <person name="Kuroki Y."/>
            <person name="Toyoda A."/>
            <person name="Suzuki Y."/>
            <person name="Hashimoto A."/>
            <person name="Yamaguchi K."/>
            <person name="Sugano A."/>
            <person name="Kohara Y."/>
            <person name="Fujiyama A."/>
            <person name="Anterola A."/>
            <person name="Aoki S."/>
            <person name="Ashton N."/>
            <person name="Barbazuk W.B."/>
            <person name="Barker E."/>
            <person name="Bennetzen J."/>
            <person name="Bezanilla M."/>
            <person name="Blankenship R."/>
            <person name="Cho S.H."/>
            <person name="Dutcher S."/>
            <person name="Estelle M."/>
            <person name="Fawcett J.A."/>
            <person name="Gundlach H."/>
            <person name="Hanada K."/>
            <person name="Heyl A."/>
            <person name="Hicks K.A."/>
            <person name="Hugh J."/>
            <person name="Lohr M."/>
            <person name="Mayer K."/>
            <person name="Melkozernov A."/>
            <person name="Murata T."/>
            <person name="Nelson D."/>
            <person name="Pils B."/>
            <person name="Prigge M."/>
            <person name="Reiss B."/>
            <person name="Renner T."/>
            <person name="Rombauts S."/>
            <person name="Rushton P."/>
            <person name="Sanderfoot A."/>
            <person name="Schween G."/>
            <person name="Shiu S.-H."/>
            <person name="Stueber K."/>
            <person name="Theodoulou F.L."/>
            <person name="Tu H."/>
            <person name="Van de Peer Y."/>
            <person name="Verrier P.J."/>
            <person name="Waters E."/>
            <person name="Wood A."/>
            <person name="Yang L."/>
            <person name="Cove D."/>
            <person name="Cuming A."/>
            <person name="Hasebe M."/>
            <person name="Lucas S."/>
            <person name="Mishler D.B."/>
            <person name="Reski R."/>
            <person name="Grigoriev I."/>
            <person name="Quatrano R.S."/>
            <person name="Boore J.L."/>
        </authorList>
    </citation>
    <scope>NUCLEOTIDE SEQUENCE [LARGE SCALE GENOMIC DNA]</scope>
    <source>
        <strain evidence="3 4">cv. Gransden 2004</strain>
    </source>
</reference>
<evidence type="ECO:0000313" key="2">
    <source>
        <dbReference type="EMBL" id="PNR48458.1"/>
    </source>
</evidence>
<feature type="region of interest" description="Disordered" evidence="1">
    <location>
        <begin position="1"/>
        <end position="22"/>
    </location>
</feature>
<sequence>MESLQREIMVRDNPGDGDSSQSIVLQCGAPGDVEQGEEMVCGETRGSGMSLSAALQAYCGGLQSEKLVERLGMQRLARGLAAEFEKWGDLEKVWRVAKNACETGVGLAGDSEDLVRARVPNQSVGDLTKDCFHSERGYRRSVGKGRRQTRKSFMPRRFGVDDSRDEVQRDSTKKKKEEIKDSYPVSGYNWALSSCSDATDSETEQCTRKKSNVKRKRKENDATETPQMRREMFCKRTSAQRSSSLRDQEESVDCDEELTGMQALLEMQLKASESSEAGMNQCMEMVMDMLFVYTGHAEKRVSHLEELAQPNEQVLDRISDKLEKVMEGLTTLNENLTVLSACLFSNLGPQRPH</sequence>
<dbReference type="EnsemblPlants" id="Pp3c9_19670V3.2">
    <property type="protein sequence ID" value="Pp3c9_19670V3.2"/>
    <property type="gene ID" value="Pp3c9_19670"/>
</dbReference>
<evidence type="ECO:0000313" key="4">
    <source>
        <dbReference type="Proteomes" id="UP000006727"/>
    </source>
</evidence>
<evidence type="ECO:0000256" key="1">
    <source>
        <dbReference type="SAM" id="MobiDB-lite"/>
    </source>
</evidence>
<feature type="region of interest" description="Disordered" evidence="1">
    <location>
        <begin position="158"/>
        <end position="179"/>
    </location>
</feature>
<keyword evidence="4" id="KW-1185">Reference proteome</keyword>
<gene>
    <name evidence="3" type="primary">LOC112286546</name>
    <name evidence="2" type="ORF">PHYPA_012934</name>
</gene>
<accession>A0A2K1K3W0</accession>
<dbReference type="RefSeq" id="XP_024384267.1">
    <property type="nucleotide sequence ID" value="XM_024528499.2"/>
</dbReference>
<feature type="compositionally biased region" description="Basic and acidic residues" evidence="1">
    <location>
        <begin position="1"/>
        <end position="14"/>
    </location>
</feature>
<protein>
    <submittedName>
        <fullName evidence="2 3">Uncharacterized protein</fullName>
    </submittedName>
</protein>
<dbReference type="KEGG" id="ppp:112286546"/>